<keyword evidence="5" id="KW-1185">Reference proteome</keyword>
<protein>
    <recommendedName>
        <fullName evidence="3">N-acetyltransferase domain-containing protein</fullName>
    </recommendedName>
</protein>
<evidence type="ECO:0000313" key="5">
    <source>
        <dbReference type="Proteomes" id="UP000235116"/>
    </source>
</evidence>
<evidence type="ECO:0000313" key="4">
    <source>
        <dbReference type="EMBL" id="AUM12848.1"/>
    </source>
</evidence>
<dbReference type="CDD" id="cd04301">
    <property type="entry name" value="NAT_SF"/>
    <property type="match status" value="1"/>
</dbReference>
<dbReference type="RefSeq" id="WP_101894230.1">
    <property type="nucleotide sequence ID" value="NZ_CP022684.1"/>
</dbReference>
<proteinExistence type="predicted"/>
<dbReference type="SUPFAM" id="SSF55729">
    <property type="entry name" value="Acyl-CoA N-acyltransferases (Nat)"/>
    <property type="match status" value="1"/>
</dbReference>
<keyword evidence="2" id="KW-0012">Acyltransferase</keyword>
<dbReference type="PROSITE" id="PS51186">
    <property type="entry name" value="GNAT"/>
    <property type="match status" value="1"/>
</dbReference>
<keyword evidence="1" id="KW-0808">Transferase</keyword>
<evidence type="ECO:0000256" key="2">
    <source>
        <dbReference type="ARBA" id="ARBA00023315"/>
    </source>
</evidence>
<accession>A0A2K9LKH8</accession>
<reference evidence="5" key="1">
    <citation type="submission" date="2017-08" db="EMBL/GenBank/DDBJ databases">
        <title>Direct submision.</title>
        <authorList>
            <person name="Kim S.-J."/>
            <person name="Rhee S.-K."/>
        </authorList>
    </citation>
    <scope>NUCLEOTIDE SEQUENCE [LARGE SCALE GENOMIC DNA]</scope>
    <source>
        <strain evidence="5">GI5</strain>
    </source>
</reference>
<evidence type="ECO:0000259" key="3">
    <source>
        <dbReference type="PROSITE" id="PS51186"/>
    </source>
</evidence>
<dbReference type="InterPro" id="IPR016181">
    <property type="entry name" value="Acyl_CoA_acyltransferase"/>
</dbReference>
<dbReference type="KEGG" id="kak:Kalk_10635"/>
<dbReference type="GO" id="GO:0016747">
    <property type="term" value="F:acyltransferase activity, transferring groups other than amino-acyl groups"/>
    <property type="evidence" value="ECO:0007669"/>
    <property type="project" value="InterPro"/>
</dbReference>
<sequence>MEIEIRTARADDVGAIAELMYSSGPDMYSYLYKSKALDYLRYEFASGIGFAGHPNVTVALCDGEVVGTGCFYDRDNYERLLKGSIKNMVGFFGYFGVVPVMLRSRHIKSVMRAPKPGELYLSNFGVSDKLRSQGIGTKIIQHKLQEAREKGYNLFGLDVSVANPRGQALYTRLGLQVMKEKHFSNPKAGVNSARKMELALMP</sequence>
<dbReference type="EMBL" id="CP022684">
    <property type="protein sequence ID" value="AUM12848.1"/>
    <property type="molecule type" value="Genomic_DNA"/>
</dbReference>
<name>A0A2K9LKH8_9GAMM</name>
<dbReference type="Proteomes" id="UP000235116">
    <property type="component" value="Chromosome"/>
</dbReference>
<dbReference type="InterPro" id="IPR000182">
    <property type="entry name" value="GNAT_dom"/>
</dbReference>
<dbReference type="OrthoDB" id="7678938at2"/>
<organism evidence="4 5">
    <name type="scientific">Ketobacter alkanivorans</name>
    <dbReference type="NCBI Taxonomy" id="1917421"/>
    <lineage>
        <taxon>Bacteria</taxon>
        <taxon>Pseudomonadati</taxon>
        <taxon>Pseudomonadota</taxon>
        <taxon>Gammaproteobacteria</taxon>
        <taxon>Pseudomonadales</taxon>
        <taxon>Ketobacteraceae</taxon>
        <taxon>Ketobacter</taxon>
    </lineage>
</organism>
<evidence type="ECO:0000256" key="1">
    <source>
        <dbReference type="ARBA" id="ARBA00022679"/>
    </source>
</evidence>
<dbReference type="Pfam" id="PF00583">
    <property type="entry name" value="Acetyltransf_1"/>
    <property type="match status" value="1"/>
</dbReference>
<dbReference type="PANTHER" id="PTHR43877">
    <property type="entry name" value="AMINOALKYLPHOSPHONATE N-ACETYLTRANSFERASE-RELATED-RELATED"/>
    <property type="match status" value="1"/>
</dbReference>
<dbReference type="Gene3D" id="3.40.630.30">
    <property type="match status" value="1"/>
</dbReference>
<dbReference type="AlphaFoldDB" id="A0A2K9LKH8"/>
<gene>
    <name evidence="4" type="ORF">Kalk_10635</name>
</gene>
<dbReference type="InterPro" id="IPR050832">
    <property type="entry name" value="Bact_Acetyltransf"/>
</dbReference>
<dbReference type="PANTHER" id="PTHR43877:SF2">
    <property type="entry name" value="AMINOALKYLPHOSPHONATE N-ACETYLTRANSFERASE-RELATED"/>
    <property type="match status" value="1"/>
</dbReference>
<feature type="domain" description="N-acetyltransferase" evidence="3">
    <location>
        <begin position="3"/>
        <end position="201"/>
    </location>
</feature>